<feature type="transmembrane region" description="Helical" evidence="1">
    <location>
        <begin position="281"/>
        <end position="302"/>
    </location>
</feature>
<feature type="transmembrane region" description="Helical" evidence="1">
    <location>
        <begin position="12"/>
        <end position="38"/>
    </location>
</feature>
<evidence type="ECO:0000256" key="1">
    <source>
        <dbReference type="SAM" id="Phobius"/>
    </source>
</evidence>
<feature type="transmembrane region" description="Helical" evidence="1">
    <location>
        <begin position="90"/>
        <end position="116"/>
    </location>
</feature>
<dbReference type="RefSeq" id="WP_140701156.1">
    <property type="nucleotide sequence ID" value="NZ_VFSY01000025.1"/>
</dbReference>
<feature type="transmembrane region" description="Helical" evidence="1">
    <location>
        <begin position="148"/>
        <end position="172"/>
    </location>
</feature>
<name>A0A502M295_9MOLU</name>
<keyword evidence="1" id="KW-0472">Membrane</keyword>
<dbReference type="EMBL" id="VFSY01000025">
    <property type="protein sequence ID" value="TPI01555.1"/>
    <property type="molecule type" value="Genomic_DNA"/>
</dbReference>
<feature type="transmembrane region" description="Helical" evidence="1">
    <location>
        <begin position="50"/>
        <end position="70"/>
    </location>
</feature>
<dbReference type="AlphaFoldDB" id="A0A502M295"/>
<dbReference type="Proteomes" id="UP000317904">
    <property type="component" value="Unassembled WGS sequence"/>
</dbReference>
<keyword evidence="1" id="KW-0812">Transmembrane</keyword>
<organism evidence="2 3">
    <name type="scientific">Mycoplasma struthionis</name>
    <dbReference type="NCBI Taxonomy" id="538220"/>
    <lineage>
        <taxon>Bacteria</taxon>
        <taxon>Bacillati</taxon>
        <taxon>Mycoplasmatota</taxon>
        <taxon>Mollicutes</taxon>
        <taxon>Mycoplasmataceae</taxon>
        <taxon>Mycoplasma</taxon>
    </lineage>
</organism>
<feature type="transmembrane region" description="Helical" evidence="1">
    <location>
        <begin position="184"/>
        <end position="204"/>
    </location>
</feature>
<sequence length="307" mass="34937">MFVSESENLTFYPALAINVLIYICILLGGPLILLFILSLFKFKITKKSNIYLYAFSTGMFLMIGAVGFLQESYRISSYFLHQIRVAEKEIPGWTALIIGLGAFIGLSIVIIGRYIFVKSKKNHFHANHEEHSHSDHLISFKDIDNPKAGWLAIIMIMSHRIIDGLFLGYSVYSLLTSYTDYTVSIPLIITFNIHILLEVVIIYYRQLQYGEKKWKAILYNFLTFLLIIPFLLIGAFTGKLIDKFGFVLPSLMAAGGAIIVFMAVFELIPEFIHVRNQNAKVLYSTFALFAFAILFTIVLLSFHSHGF</sequence>
<comment type="caution">
    <text evidence="2">The sequence shown here is derived from an EMBL/GenBank/DDBJ whole genome shotgun (WGS) entry which is preliminary data.</text>
</comment>
<protein>
    <recommendedName>
        <fullName evidence="4">ZIP Zinc transporter</fullName>
    </recommendedName>
</protein>
<keyword evidence="1" id="KW-1133">Transmembrane helix</keyword>
<accession>A0A502M295</accession>
<feature type="transmembrane region" description="Helical" evidence="1">
    <location>
        <begin position="216"/>
        <end position="238"/>
    </location>
</feature>
<evidence type="ECO:0000313" key="3">
    <source>
        <dbReference type="Proteomes" id="UP000317904"/>
    </source>
</evidence>
<evidence type="ECO:0000313" key="2">
    <source>
        <dbReference type="EMBL" id="TPI01555.1"/>
    </source>
</evidence>
<gene>
    <name evidence="2" type="ORF">FJM01_02210</name>
</gene>
<feature type="transmembrane region" description="Helical" evidence="1">
    <location>
        <begin position="244"/>
        <end position="269"/>
    </location>
</feature>
<evidence type="ECO:0008006" key="4">
    <source>
        <dbReference type="Google" id="ProtNLM"/>
    </source>
</evidence>
<reference evidence="2 3" key="1">
    <citation type="submission" date="2019-06" db="EMBL/GenBank/DDBJ databases">
        <title>A comparative genomics study of ostrich specific Mycoplasmas.</title>
        <authorList>
            <person name="Botes A."/>
            <person name="Nel T."/>
        </authorList>
    </citation>
    <scope>NUCLEOTIDE SEQUENCE [LARGE SCALE GENOMIC DNA]</scope>
    <source>
        <strain evidence="2 3">Ms01</strain>
    </source>
</reference>
<proteinExistence type="predicted"/>